<comment type="caution">
    <text evidence="3">The sequence shown here is derived from an EMBL/GenBank/DDBJ whole genome shotgun (WGS) entry which is preliminary data.</text>
</comment>
<evidence type="ECO:0000256" key="1">
    <source>
        <dbReference type="SAM" id="MobiDB-lite"/>
    </source>
</evidence>
<evidence type="ECO:0000259" key="2">
    <source>
        <dbReference type="Pfam" id="PF06991"/>
    </source>
</evidence>
<feature type="region of interest" description="Disordered" evidence="1">
    <location>
        <begin position="250"/>
        <end position="271"/>
    </location>
</feature>
<dbReference type="Proteomes" id="UP001211907">
    <property type="component" value="Unassembled WGS sequence"/>
</dbReference>
<feature type="region of interest" description="Disordered" evidence="1">
    <location>
        <begin position="1"/>
        <end position="86"/>
    </location>
</feature>
<evidence type="ECO:0000313" key="3">
    <source>
        <dbReference type="EMBL" id="KAJ3085602.1"/>
    </source>
</evidence>
<name>A0AAD5SP10_9FUNG</name>
<reference evidence="3" key="1">
    <citation type="submission" date="2020-05" db="EMBL/GenBank/DDBJ databases">
        <title>Phylogenomic resolution of chytrid fungi.</title>
        <authorList>
            <person name="Stajich J.E."/>
            <person name="Amses K."/>
            <person name="Simmons R."/>
            <person name="Seto K."/>
            <person name="Myers J."/>
            <person name="Bonds A."/>
            <person name="Quandt C.A."/>
            <person name="Barry K."/>
            <person name="Liu P."/>
            <person name="Grigoriev I."/>
            <person name="Longcore J.E."/>
            <person name="James T.Y."/>
        </authorList>
    </citation>
    <scope>NUCLEOTIDE SEQUENCE</scope>
    <source>
        <strain evidence="3">JEL0513</strain>
    </source>
</reference>
<gene>
    <name evidence="3" type="primary">MFAP1</name>
    <name evidence="3" type="ORF">HK100_008981</name>
</gene>
<organism evidence="3 4">
    <name type="scientific">Physocladia obscura</name>
    <dbReference type="NCBI Taxonomy" id="109957"/>
    <lineage>
        <taxon>Eukaryota</taxon>
        <taxon>Fungi</taxon>
        <taxon>Fungi incertae sedis</taxon>
        <taxon>Chytridiomycota</taxon>
        <taxon>Chytridiomycota incertae sedis</taxon>
        <taxon>Chytridiomycetes</taxon>
        <taxon>Chytridiales</taxon>
        <taxon>Chytriomycetaceae</taxon>
        <taxon>Physocladia</taxon>
    </lineage>
</organism>
<dbReference type="InterPro" id="IPR033194">
    <property type="entry name" value="MFAP1"/>
</dbReference>
<dbReference type="Pfam" id="PF06991">
    <property type="entry name" value="MFAP1"/>
    <property type="match status" value="1"/>
</dbReference>
<dbReference type="AlphaFoldDB" id="A0AAD5SP10"/>
<feature type="compositionally biased region" description="Acidic residues" evidence="1">
    <location>
        <begin position="35"/>
        <end position="57"/>
    </location>
</feature>
<feature type="domain" description="Micro-fibrillar-associated protein 1 C-terminal" evidence="2">
    <location>
        <begin position="55"/>
        <end position="263"/>
    </location>
</feature>
<dbReference type="PANTHER" id="PTHR15327">
    <property type="entry name" value="MICROFIBRIL-ASSOCIATED PROTEIN"/>
    <property type="match status" value="1"/>
</dbReference>
<evidence type="ECO:0000313" key="4">
    <source>
        <dbReference type="Proteomes" id="UP001211907"/>
    </source>
</evidence>
<feature type="compositionally biased region" description="Basic and acidic residues" evidence="1">
    <location>
        <begin position="156"/>
        <end position="177"/>
    </location>
</feature>
<protein>
    <submittedName>
        <fullName evidence="3">Microfibrillar-associated protein 1</fullName>
    </submittedName>
</protein>
<dbReference type="EMBL" id="JADGJH010004496">
    <property type="protein sequence ID" value="KAJ3085602.1"/>
    <property type="molecule type" value="Genomic_DNA"/>
</dbReference>
<feature type="region of interest" description="Disordered" evidence="1">
    <location>
        <begin position="156"/>
        <end position="178"/>
    </location>
</feature>
<accession>A0AAD5SP10</accession>
<sequence>MRRRMKTRAKIADKDEDNYTVSAEAEEVINRQDNPEDSDDSEASESDDEDDDSDDESSFPSRPLLKPVFIPKAHRETVLERERRDKELEQAEAKRVLHLQERKIESHNLVEQELQREIAAATVNDTIPDVDDTDGLDEDVEFEAWKLRELVRIKRDRQERDAEERERAETERRRNLTDAELAAENEKIEGKANREDKKSYKFLQKYYHKGAFFADEEILTKRDFNEPTLEDKFDKSILPEVMQVKNFGRSGQTKWTHLSKEDTSSKDSAWFQNSDVNKRTLSKLGGFKQSFEKPTSRKRKAE</sequence>
<keyword evidence="4" id="KW-1185">Reference proteome</keyword>
<proteinExistence type="predicted"/>
<dbReference type="InterPro" id="IPR009730">
    <property type="entry name" value="MFAP1_C"/>
</dbReference>
<feature type="compositionally biased region" description="Basic and acidic residues" evidence="1">
    <location>
        <begin position="73"/>
        <end position="86"/>
    </location>
</feature>